<feature type="domain" description="Tf2-1-like SH3-like" evidence="1">
    <location>
        <begin position="107"/>
        <end position="171"/>
    </location>
</feature>
<dbReference type="EMBL" id="CP144749">
    <property type="protein sequence ID" value="WVZ76274.1"/>
    <property type="molecule type" value="Genomic_DNA"/>
</dbReference>
<accession>A0AAQ3TLB2</accession>
<name>A0AAQ3TLB2_PASNO</name>
<evidence type="ECO:0000259" key="1">
    <source>
        <dbReference type="Pfam" id="PF24626"/>
    </source>
</evidence>
<dbReference type="InterPro" id="IPR056924">
    <property type="entry name" value="SH3_Tf2-1"/>
</dbReference>
<dbReference type="PANTHER" id="PTHR46148:SF57">
    <property type="entry name" value="OS12G0499874 PROTEIN"/>
    <property type="match status" value="1"/>
</dbReference>
<dbReference type="AlphaFoldDB" id="A0AAQ3TLB2"/>
<sequence>MDVVTEAMRELSRVHTLEVVVTPIVLMISLEGYQGPLKEMIPFGYNNSYQKSLEMVAFEALYGRRCRTPLNWSEPGERVIFGPELVTTAKEQSYADKRRRPLTFEVGNSVYLKVSPMKGVHRFGVTGKLAPRYIGPFPIIEKCGPVAYHLELPPHLSAVHNVFHVSQLKKCLRNLIWFIRNVQVKYWIPKKEQPDNEPSSSTRFNGRTILRMKLHGNLSISCNLNILSFGEGLNKAPS</sequence>
<feature type="non-terminal residue" evidence="2">
    <location>
        <position position="1"/>
    </location>
</feature>
<proteinExistence type="predicted"/>
<dbReference type="PANTHER" id="PTHR46148">
    <property type="entry name" value="CHROMO DOMAIN-CONTAINING PROTEIN"/>
    <property type="match status" value="1"/>
</dbReference>
<dbReference type="Proteomes" id="UP001341281">
    <property type="component" value="Chromosome 05"/>
</dbReference>
<dbReference type="Pfam" id="PF24626">
    <property type="entry name" value="SH3_Tf2-1"/>
    <property type="match status" value="1"/>
</dbReference>
<protein>
    <recommendedName>
        <fullName evidence="1">Tf2-1-like SH3-like domain-containing protein</fullName>
    </recommendedName>
</protein>
<reference evidence="2 3" key="1">
    <citation type="submission" date="2024-02" db="EMBL/GenBank/DDBJ databases">
        <title>High-quality chromosome-scale genome assembly of Pensacola bahiagrass (Paspalum notatum Flugge var. saurae).</title>
        <authorList>
            <person name="Vega J.M."/>
            <person name="Podio M."/>
            <person name="Orjuela J."/>
            <person name="Siena L.A."/>
            <person name="Pessino S.C."/>
            <person name="Combes M.C."/>
            <person name="Mariac C."/>
            <person name="Albertini E."/>
            <person name="Pupilli F."/>
            <person name="Ortiz J.P.A."/>
            <person name="Leblanc O."/>
        </authorList>
    </citation>
    <scope>NUCLEOTIDE SEQUENCE [LARGE SCALE GENOMIC DNA]</scope>
    <source>
        <strain evidence="2">R1</strain>
        <tissue evidence="2">Leaf</tissue>
    </source>
</reference>
<evidence type="ECO:0000313" key="3">
    <source>
        <dbReference type="Proteomes" id="UP001341281"/>
    </source>
</evidence>
<keyword evidence="3" id="KW-1185">Reference proteome</keyword>
<evidence type="ECO:0000313" key="2">
    <source>
        <dbReference type="EMBL" id="WVZ76274.1"/>
    </source>
</evidence>
<gene>
    <name evidence="2" type="ORF">U9M48_024261</name>
</gene>
<organism evidence="2 3">
    <name type="scientific">Paspalum notatum var. saurae</name>
    <dbReference type="NCBI Taxonomy" id="547442"/>
    <lineage>
        <taxon>Eukaryota</taxon>
        <taxon>Viridiplantae</taxon>
        <taxon>Streptophyta</taxon>
        <taxon>Embryophyta</taxon>
        <taxon>Tracheophyta</taxon>
        <taxon>Spermatophyta</taxon>
        <taxon>Magnoliopsida</taxon>
        <taxon>Liliopsida</taxon>
        <taxon>Poales</taxon>
        <taxon>Poaceae</taxon>
        <taxon>PACMAD clade</taxon>
        <taxon>Panicoideae</taxon>
        <taxon>Andropogonodae</taxon>
        <taxon>Paspaleae</taxon>
        <taxon>Paspalinae</taxon>
        <taxon>Paspalum</taxon>
    </lineage>
</organism>